<proteinExistence type="predicted"/>
<sequence>MSWQGLWFTFARLENVVGAFNANKLSRTEKNWFREAGNKPYNIHVSEIGFSDPTRDPLLLKRKVLEADKAKQEVESLLDSSTEESGRSLPELSRIRKNKLLELEIIIVSGMNKLIKRSTQDHEGNIFRPGSLLGAGLAELMLLDLGDGGTFLELDRAAIMFVKLSFRLVDQTDNLKAVRRAIEVHIMLLSF</sequence>
<keyword evidence="2" id="KW-1185">Reference proteome</keyword>
<dbReference type="Proteomes" id="UP001396334">
    <property type="component" value="Unassembled WGS sequence"/>
</dbReference>
<protein>
    <submittedName>
        <fullName evidence="1">Uncharacterized protein</fullName>
    </submittedName>
</protein>
<accession>A0ABR2RB31</accession>
<organism evidence="1 2">
    <name type="scientific">Hibiscus sabdariffa</name>
    <name type="common">roselle</name>
    <dbReference type="NCBI Taxonomy" id="183260"/>
    <lineage>
        <taxon>Eukaryota</taxon>
        <taxon>Viridiplantae</taxon>
        <taxon>Streptophyta</taxon>
        <taxon>Embryophyta</taxon>
        <taxon>Tracheophyta</taxon>
        <taxon>Spermatophyta</taxon>
        <taxon>Magnoliopsida</taxon>
        <taxon>eudicotyledons</taxon>
        <taxon>Gunneridae</taxon>
        <taxon>Pentapetalae</taxon>
        <taxon>rosids</taxon>
        <taxon>malvids</taxon>
        <taxon>Malvales</taxon>
        <taxon>Malvaceae</taxon>
        <taxon>Malvoideae</taxon>
        <taxon>Hibiscus</taxon>
    </lineage>
</organism>
<reference evidence="1 2" key="1">
    <citation type="journal article" date="2024" name="G3 (Bethesda)">
        <title>Genome assembly of Hibiscus sabdariffa L. provides insights into metabolisms of medicinal natural products.</title>
        <authorList>
            <person name="Kim T."/>
        </authorList>
    </citation>
    <scope>NUCLEOTIDE SEQUENCE [LARGE SCALE GENOMIC DNA]</scope>
    <source>
        <strain evidence="1">TK-2024</strain>
        <tissue evidence="1">Old leaves</tissue>
    </source>
</reference>
<evidence type="ECO:0000313" key="2">
    <source>
        <dbReference type="Proteomes" id="UP001396334"/>
    </source>
</evidence>
<comment type="caution">
    <text evidence="1">The sequence shown here is derived from an EMBL/GenBank/DDBJ whole genome shotgun (WGS) entry which is preliminary data.</text>
</comment>
<evidence type="ECO:0000313" key="1">
    <source>
        <dbReference type="EMBL" id="KAK9009968.1"/>
    </source>
</evidence>
<dbReference type="EMBL" id="JBBPBN010000024">
    <property type="protein sequence ID" value="KAK9009968.1"/>
    <property type="molecule type" value="Genomic_DNA"/>
</dbReference>
<name>A0ABR2RB31_9ROSI</name>
<gene>
    <name evidence="1" type="ORF">V6N11_036488</name>
</gene>